<gene>
    <name evidence="9" type="ORF">JKP88DRAFT_332039</name>
</gene>
<dbReference type="GO" id="GO:0015031">
    <property type="term" value="P:protein transport"/>
    <property type="evidence" value="ECO:0007669"/>
    <property type="project" value="UniProtKB-KW"/>
</dbReference>
<comment type="subcellular location">
    <subcellularLocation>
        <location evidence="1">Golgi apparatus</location>
        <location evidence="1">trans-Golgi network</location>
    </subcellularLocation>
</comment>
<dbReference type="PANTHER" id="PTHR14190:SF7">
    <property type="entry name" value="VACUOLAR PROTEIN SORTING-ASSOCIATED PROTEIN 52 HOMOLOG"/>
    <property type="match status" value="1"/>
</dbReference>
<feature type="domain" description="Vps52 C-terminal" evidence="8">
    <location>
        <begin position="300"/>
        <end position="601"/>
    </location>
</feature>
<evidence type="ECO:0000256" key="2">
    <source>
        <dbReference type="ARBA" id="ARBA00008180"/>
    </source>
</evidence>
<dbReference type="InterPro" id="IPR048361">
    <property type="entry name" value="Vps52_C"/>
</dbReference>
<comment type="caution">
    <text evidence="9">The sequence shown here is derived from an EMBL/GenBank/DDBJ whole genome shotgun (WGS) entry which is preliminary data.</text>
</comment>
<evidence type="ECO:0000256" key="6">
    <source>
        <dbReference type="SAM" id="MobiDB-lite"/>
    </source>
</evidence>
<dbReference type="GO" id="GO:0019905">
    <property type="term" value="F:syntaxin binding"/>
    <property type="evidence" value="ECO:0007669"/>
    <property type="project" value="TreeGrafter"/>
</dbReference>
<evidence type="ECO:0000256" key="3">
    <source>
        <dbReference type="ARBA" id="ARBA00022448"/>
    </source>
</evidence>
<feature type="region of interest" description="Disordered" evidence="6">
    <location>
        <begin position="1"/>
        <end position="25"/>
    </location>
</feature>
<dbReference type="InterPro" id="IPR048319">
    <property type="entry name" value="Vps52_CC"/>
</dbReference>
<dbReference type="PANTHER" id="PTHR14190">
    <property type="entry name" value="SUPPRESSOR OF ACTIN MUTATIONS 2/VACUOLAR PROTEIN SORTING 52"/>
    <property type="match status" value="1"/>
</dbReference>
<sequence>MVDMPPGSPTVQEADEAFTPSKHPLVPVESSLNLDVELKLPLDDGDGDEIDFNGIDEDLRRFQTDDIVRQALSQGVDLRGYSRDIETELREVEMDSVREYVSQSDKVLELHNEIQGCDAILARMQEMLLGFQADLGGISDEIRHLQDESISLNVRLKNRRAAEARLAKFLENVLIPPELASAICGDEVNERYLDRLVELNSKLRYVLQTGPVGDGSSLDVAPADTMTAREVRPHLEKLRAKACARARDYLLSRISELRKPKTNVQIIQKTALLKYKYLVQFLSENAPETAEEVRNVYIESMGRTIYNLFRAYQAQLAKLELEIATKTDLIAVEEAAVRAMFTNKVDLTKRGDAFTLGERDKILDMVEAAPILVHVAQAEGSRLPYEVVLRSVLKHLVDSATSEYLFTLEFFRGQSRDTFHRIFERTTALCVENLETYLFASHDAIGLLLMIKLTHAYRLVMQRRRIPVLEAFFDRFNVLLWPRFKMVFDANLRSVSGATPRKLGTVELTPHYVTRRYAEFAASLLALHSGLDSLVLGIGGEEMLINDRYFRLSLQIHGKKSQVVFLINNYDQVLTVFHERRIMADETTKFEELLAHERESFVEEELKQRYARLIAFVQANESLPEGGGVDEALVEGLVRDFAATWKSALEAINQDVLASFSNFRNGMEILKQVLTQLLLFYTRFQEIIRRHWRKQPSFAKDLVSTNAILVEIKKYSTFYAV</sequence>
<reference evidence="9" key="1">
    <citation type="submission" date="2021-02" db="EMBL/GenBank/DDBJ databases">
        <title>First Annotated Genome of the Yellow-green Alga Tribonema minus.</title>
        <authorList>
            <person name="Mahan K.M."/>
        </authorList>
    </citation>
    <scope>NUCLEOTIDE SEQUENCE</scope>
    <source>
        <strain evidence="9">UTEX B ZZ1240</strain>
    </source>
</reference>
<name>A0A835YM33_9STRA</name>
<keyword evidence="4" id="KW-0653">Protein transport</keyword>
<dbReference type="Pfam" id="PF04129">
    <property type="entry name" value="Vps52_CC"/>
    <property type="match status" value="1"/>
</dbReference>
<dbReference type="GO" id="GO:0000938">
    <property type="term" value="C:GARP complex"/>
    <property type="evidence" value="ECO:0007669"/>
    <property type="project" value="TreeGrafter"/>
</dbReference>
<evidence type="ECO:0000256" key="1">
    <source>
        <dbReference type="ARBA" id="ARBA00004601"/>
    </source>
</evidence>
<protein>
    <submittedName>
        <fullName evidence="9">Sac2 family-domain-containing protein</fullName>
    </submittedName>
</protein>
<evidence type="ECO:0000313" key="10">
    <source>
        <dbReference type="Proteomes" id="UP000664859"/>
    </source>
</evidence>
<dbReference type="AlphaFoldDB" id="A0A835YM33"/>
<evidence type="ECO:0000259" key="8">
    <source>
        <dbReference type="Pfam" id="PF20655"/>
    </source>
</evidence>
<dbReference type="EMBL" id="JAFCMP010000523">
    <property type="protein sequence ID" value="KAG5177705.1"/>
    <property type="molecule type" value="Genomic_DNA"/>
</dbReference>
<dbReference type="GO" id="GO:0005829">
    <property type="term" value="C:cytosol"/>
    <property type="evidence" value="ECO:0007669"/>
    <property type="project" value="GOC"/>
</dbReference>
<dbReference type="Pfam" id="PF20655">
    <property type="entry name" value="Vps52_C"/>
    <property type="match status" value="1"/>
</dbReference>
<feature type="domain" description="Vps52 coiled-coil" evidence="7">
    <location>
        <begin position="100"/>
        <end position="282"/>
    </location>
</feature>
<dbReference type="GO" id="GO:0006896">
    <property type="term" value="P:Golgi to vacuole transport"/>
    <property type="evidence" value="ECO:0007669"/>
    <property type="project" value="TreeGrafter"/>
</dbReference>
<organism evidence="9 10">
    <name type="scientific">Tribonema minus</name>
    <dbReference type="NCBI Taxonomy" id="303371"/>
    <lineage>
        <taxon>Eukaryota</taxon>
        <taxon>Sar</taxon>
        <taxon>Stramenopiles</taxon>
        <taxon>Ochrophyta</taxon>
        <taxon>PX clade</taxon>
        <taxon>Xanthophyceae</taxon>
        <taxon>Tribonematales</taxon>
        <taxon>Tribonemataceae</taxon>
        <taxon>Tribonema</taxon>
    </lineage>
</organism>
<keyword evidence="10" id="KW-1185">Reference proteome</keyword>
<accession>A0A835YM33</accession>
<keyword evidence="5" id="KW-0333">Golgi apparatus</keyword>
<dbReference type="OrthoDB" id="19482at2759"/>
<keyword evidence="3" id="KW-0813">Transport</keyword>
<evidence type="ECO:0000256" key="5">
    <source>
        <dbReference type="ARBA" id="ARBA00023034"/>
    </source>
</evidence>
<proteinExistence type="inferred from homology"/>
<comment type="similarity">
    <text evidence="2">Belongs to the VPS52 family.</text>
</comment>
<dbReference type="GO" id="GO:0042147">
    <property type="term" value="P:retrograde transport, endosome to Golgi"/>
    <property type="evidence" value="ECO:0007669"/>
    <property type="project" value="TreeGrafter"/>
</dbReference>
<dbReference type="Proteomes" id="UP000664859">
    <property type="component" value="Unassembled WGS sequence"/>
</dbReference>
<evidence type="ECO:0000256" key="4">
    <source>
        <dbReference type="ARBA" id="ARBA00022927"/>
    </source>
</evidence>
<evidence type="ECO:0000313" key="9">
    <source>
        <dbReference type="EMBL" id="KAG5177705.1"/>
    </source>
</evidence>
<evidence type="ECO:0000259" key="7">
    <source>
        <dbReference type="Pfam" id="PF04129"/>
    </source>
</evidence>
<dbReference type="GO" id="GO:0032456">
    <property type="term" value="P:endocytic recycling"/>
    <property type="evidence" value="ECO:0007669"/>
    <property type="project" value="TreeGrafter"/>
</dbReference>
<dbReference type="InterPro" id="IPR007258">
    <property type="entry name" value="Vps52"/>
</dbReference>